<gene>
    <name evidence="2" type="ORF">HNQ79_006393</name>
</gene>
<proteinExistence type="predicted"/>
<protein>
    <submittedName>
        <fullName evidence="2">Uncharacterized protein</fullName>
    </submittedName>
</protein>
<comment type="caution">
    <text evidence="2">The sequence shown here is derived from an EMBL/GenBank/DDBJ whole genome shotgun (WGS) entry which is preliminary data.</text>
</comment>
<organism evidence="2 3">
    <name type="scientific">Streptomyces candidus</name>
    <dbReference type="NCBI Taxonomy" id="67283"/>
    <lineage>
        <taxon>Bacteria</taxon>
        <taxon>Bacillati</taxon>
        <taxon>Actinomycetota</taxon>
        <taxon>Actinomycetes</taxon>
        <taxon>Kitasatosporales</taxon>
        <taxon>Streptomycetaceae</taxon>
        <taxon>Streptomyces</taxon>
    </lineage>
</organism>
<keyword evidence="3" id="KW-1185">Reference proteome</keyword>
<reference evidence="2 3" key="1">
    <citation type="submission" date="2020-08" db="EMBL/GenBank/DDBJ databases">
        <title>Genomic Encyclopedia of Type Strains, Phase IV (KMG-IV): sequencing the most valuable type-strain genomes for metagenomic binning, comparative biology and taxonomic classification.</title>
        <authorList>
            <person name="Goeker M."/>
        </authorList>
    </citation>
    <scope>NUCLEOTIDE SEQUENCE [LARGE SCALE GENOMIC DNA]</scope>
    <source>
        <strain evidence="2 3">DSM 40141</strain>
    </source>
</reference>
<dbReference type="AlphaFoldDB" id="A0A7X0HLI8"/>
<name>A0A7X0HLI8_9ACTN</name>
<evidence type="ECO:0000313" key="2">
    <source>
        <dbReference type="EMBL" id="MBB6439881.1"/>
    </source>
</evidence>
<dbReference type="RefSeq" id="WP_185036366.1">
    <property type="nucleotide sequence ID" value="NZ_BNBN01000018.1"/>
</dbReference>
<dbReference type="Proteomes" id="UP000540423">
    <property type="component" value="Unassembled WGS sequence"/>
</dbReference>
<dbReference type="EMBL" id="JACHEM010000030">
    <property type="protein sequence ID" value="MBB6439881.1"/>
    <property type="molecule type" value="Genomic_DNA"/>
</dbReference>
<sequence length="75" mass="7847">MKRKTIAAATALTLITMLVFGWSMAMAAMGHAALIASLAPILGLTVQQVHRATKARTTRASAPRLTAGDREGGDQ</sequence>
<evidence type="ECO:0000256" key="1">
    <source>
        <dbReference type="SAM" id="MobiDB-lite"/>
    </source>
</evidence>
<feature type="region of interest" description="Disordered" evidence="1">
    <location>
        <begin position="53"/>
        <end position="75"/>
    </location>
</feature>
<accession>A0A7X0HLI8</accession>
<evidence type="ECO:0000313" key="3">
    <source>
        <dbReference type="Proteomes" id="UP000540423"/>
    </source>
</evidence>